<feature type="non-terminal residue" evidence="1">
    <location>
        <position position="148"/>
    </location>
</feature>
<organism evidence="1 2">
    <name type="scientific">Rotaria magnacalcarata</name>
    <dbReference type="NCBI Taxonomy" id="392030"/>
    <lineage>
        <taxon>Eukaryota</taxon>
        <taxon>Metazoa</taxon>
        <taxon>Spiralia</taxon>
        <taxon>Gnathifera</taxon>
        <taxon>Rotifera</taxon>
        <taxon>Eurotatoria</taxon>
        <taxon>Bdelloidea</taxon>
        <taxon>Philodinida</taxon>
        <taxon>Philodinidae</taxon>
        <taxon>Rotaria</taxon>
    </lineage>
</organism>
<name>A0A8S3H520_9BILA</name>
<protein>
    <recommendedName>
        <fullName evidence="3">Amine oxidase domain-containing protein</fullName>
    </recommendedName>
</protein>
<dbReference type="Gene3D" id="3.90.660.10">
    <property type="match status" value="1"/>
</dbReference>
<proteinExistence type="predicted"/>
<evidence type="ECO:0008006" key="3">
    <source>
        <dbReference type="Google" id="ProtNLM"/>
    </source>
</evidence>
<dbReference type="PANTHER" id="PTHR10742:SF410">
    <property type="entry name" value="LYSINE-SPECIFIC HISTONE DEMETHYLASE 2"/>
    <property type="match status" value="1"/>
</dbReference>
<dbReference type="SUPFAM" id="SSF51905">
    <property type="entry name" value="FAD/NAD(P)-binding domain"/>
    <property type="match status" value="1"/>
</dbReference>
<dbReference type="InterPro" id="IPR036188">
    <property type="entry name" value="FAD/NAD-bd_sf"/>
</dbReference>
<dbReference type="Proteomes" id="UP000676336">
    <property type="component" value="Unassembled WGS sequence"/>
</dbReference>
<dbReference type="Gene3D" id="3.50.50.60">
    <property type="entry name" value="FAD/NAD(P)-binding domain"/>
    <property type="match status" value="1"/>
</dbReference>
<dbReference type="AlphaFoldDB" id="A0A8S3H520"/>
<dbReference type="InterPro" id="IPR050281">
    <property type="entry name" value="Flavin_monoamine_oxidase"/>
</dbReference>
<dbReference type="Pfam" id="PF13450">
    <property type="entry name" value="NAD_binding_8"/>
    <property type="match status" value="1"/>
</dbReference>
<comment type="caution">
    <text evidence="1">The sequence shown here is derived from an EMBL/GenBank/DDBJ whole genome shotgun (WGS) entry which is preliminary data.</text>
</comment>
<sequence>MSTSDSVYDIIIIGCGPAGIAAGLELQKYASIPNFLILEARHRTGGRVYTDTHTFNSSEPVDLGARWIHHYRPQNPLAVYYTPSDKDQIHDHHPYGINNAIFDIDGTPLSESFIIEGKQITKVLCENVKQGLPEKDDVSIYDGIREKH</sequence>
<reference evidence="1" key="1">
    <citation type="submission" date="2021-02" db="EMBL/GenBank/DDBJ databases">
        <authorList>
            <person name="Nowell W R."/>
        </authorList>
    </citation>
    <scope>NUCLEOTIDE SEQUENCE</scope>
</reference>
<evidence type="ECO:0000313" key="2">
    <source>
        <dbReference type="Proteomes" id="UP000676336"/>
    </source>
</evidence>
<dbReference type="EMBL" id="CAJOBI010315241">
    <property type="protein sequence ID" value="CAF5175722.1"/>
    <property type="molecule type" value="Genomic_DNA"/>
</dbReference>
<gene>
    <name evidence="1" type="ORF">SMN809_LOCUS67366</name>
</gene>
<accession>A0A8S3H520</accession>
<dbReference type="PANTHER" id="PTHR10742">
    <property type="entry name" value="FLAVIN MONOAMINE OXIDASE"/>
    <property type="match status" value="1"/>
</dbReference>
<evidence type="ECO:0000313" key="1">
    <source>
        <dbReference type="EMBL" id="CAF5175722.1"/>
    </source>
</evidence>
<dbReference type="GO" id="GO:0016491">
    <property type="term" value="F:oxidoreductase activity"/>
    <property type="evidence" value="ECO:0007669"/>
    <property type="project" value="TreeGrafter"/>
</dbReference>